<dbReference type="EMBL" id="JABZFG010000023">
    <property type="protein sequence ID" value="MBW0603018.1"/>
    <property type="molecule type" value="Genomic_DNA"/>
</dbReference>
<gene>
    <name evidence="1" type="ORF">MADP07_00764</name>
</gene>
<evidence type="ECO:0000313" key="2">
    <source>
        <dbReference type="Proteomes" id="UP000746160"/>
    </source>
</evidence>
<dbReference type="AlphaFoldDB" id="A0A9Q3L949"/>
<reference evidence="1" key="1">
    <citation type="journal article" date="2021" name="Genes Genomics">
        <title>Comparative genomic analysis of Mycoplasma anatis strains.</title>
        <authorList>
            <person name="Zhou Q."/>
            <person name="Mai K."/>
            <person name="Yang D."/>
            <person name="Liu J."/>
            <person name="Yan Z."/>
            <person name="Luo C."/>
            <person name="Tan Y."/>
            <person name="Cao S."/>
            <person name="Zhou Q."/>
            <person name="Chen L."/>
            <person name="Chen F."/>
        </authorList>
    </citation>
    <scope>NUCLEOTIDE SEQUENCE</scope>
    <source>
        <strain evidence="1">DP07</strain>
    </source>
</reference>
<organism evidence="1 2">
    <name type="scientific">Mycoplasmopsis anatis</name>
    <dbReference type="NCBI Taxonomy" id="171279"/>
    <lineage>
        <taxon>Bacteria</taxon>
        <taxon>Bacillati</taxon>
        <taxon>Mycoplasmatota</taxon>
        <taxon>Mycoplasmoidales</taxon>
        <taxon>Metamycoplasmataceae</taxon>
        <taxon>Mycoplasmopsis</taxon>
    </lineage>
</organism>
<sequence length="103" mass="11881">MGTSDWDIYCNIVYAALHKGLTLDNVDEISNRFNVNSKEKMIDFFRKNVFSINSKTPLRSLPRDDLLKLLIGSNKLSNNFRVVYKMCGEIILYIFISPKNITS</sequence>
<accession>A0A9Q3L949</accession>
<protein>
    <submittedName>
        <fullName evidence="1">DNA (Cytosine-5-)-methyltransferase</fullName>
    </submittedName>
</protein>
<evidence type="ECO:0000313" key="1">
    <source>
        <dbReference type="EMBL" id="MBW0603018.1"/>
    </source>
</evidence>
<comment type="caution">
    <text evidence="1">The sequence shown here is derived from an EMBL/GenBank/DDBJ whole genome shotgun (WGS) entry which is preliminary data.</text>
</comment>
<name>A0A9Q3L949_9BACT</name>
<dbReference type="Proteomes" id="UP000746160">
    <property type="component" value="Unassembled WGS sequence"/>
</dbReference>
<proteinExistence type="predicted"/>